<accession>A0A086T847</accession>
<protein>
    <submittedName>
        <fullName evidence="1">Uncharacterized protein</fullName>
    </submittedName>
</protein>
<keyword evidence="2" id="KW-1185">Reference proteome</keyword>
<dbReference type="OrthoDB" id="5229512at2759"/>
<reference evidence="2" key="1">
    <citation type="journal article" date="2014" name="Genome Announc.">
        <title>Genome sequence and annotation of Acremonium chrysogenum, producer of the beta-lactam antibiotic cephalosporin C.</title>
        <authorList>
            <person name="Terfehr D."/>
            <person name="Dahlmann T.A."/>
            <person name="Specht T."/>
            <person name="Zadra I."/>
            <person name="Kuernsteiner H."/>
            <person name="Kueck U."/>
        </authorList>
    </citation>
    <scope>NUCLEOTIDE SEQUENCE [LARGE SCALE GENOMIC DNA]</scope>
    <source>
        <strain evidence="2">ATCC 11550 / CBS 779.69 / DSM 880 / IAM 14645 / JCM 23072 / IMI 49137</strain>
    </source>
</reference>
<name>A0A086T847_HAPC1</name>
<dbReference type="HOGENOM" id="CLU_075634_0_0_1"/>
<organism evidence="1 2">
    <name type="scientific">Hapsidospora chrysogenum (strain ATCC 11550 / CBS 779.69 / DSM 880 / IAM 14645 / JCM 23072 / IMI 49137)</name>
    <name type="common">Acremonium chrysogenum</name>
    <dbReference type="NCBI Taxonomy" id="857340"/>
    <lineage>
        <taxon>Eukaryota</taxon>
        <taxon>Fungi</taxon>
        <taxon>Dikarya</taxon>
        <taxon>Ascomycota</taxon>
        <taxon>Pezizomycotina</taxon>
        <taxon>Sordariomycetes</taxon>
        <taxon>Hypocreomycetidae</taxon>
        <taxon>Hypocreales</taxon>
        <taxon>Bionectriaceae</taxon>
        <taxon>Hapsidospora</taxon>
    </lineage>
</organism>
<evidence type="ECO:0000313" key="2">
    <source>
        <dbReference type="Proteomes" id="UP000029964"/>
    </source>
</evidence>
<comment type="caution">
    <text evidence="1">The sequence shown here is derived from an EMBL/GenBank/DDBJ whole genome shotgun (WGS) entry which is preliminary data.</text>
</comment>
<sequence length="267" mass="29354">MSHHPPPLHLLDLPIEILTLIIQPLLTTTHPISLLTWSSSSPASARFAHPSAILPILLTHPRLHAIATPLLYNHHEFLLDLTAQRHARTRRAFTDPLLRRGTLLGCGENTLRRIARLTLRLDRLRGWMADRVVPLLSDMVLRGQLARLDVFLTTDPSAGHHVRYEPEKQLAATVRRTGAGGPGAPPLAGIVGVLADPYLRRASMSIQTRHGAEWCQFHAARGGPCGAEEAGEEEGVVEVDWRDMIREADPAGEYFPVAKATGGRDGE</sequence>
<dbReference type="AlphaFoldDB" id="A0A086T847"/>
<gene>
    <name evidence="1" type="ORF">ACRE_036840</name>
</gene>
<proteinExistence type="predicted"/>
<dbReference type="EMBL" id="JPKY01000031">
    <property type="protein sequence ID" value="KFH45529.1"/>
    <property type="molecule type" value="Genomic_DNA"/>
</dbReference>
<dbReference type="Proteomes" id="UP000029964">
    <property type="component" value="Unassembled WGS sequence"/>
</dbReference>
<evidence type="ECO:0000313" key="1">
    <source>
        <dbReference type="EMBL" id="KFH45529.1"/>
    </source>
</evidence>